<reference evidence="9" key="1">
    <citation type="submission" date="2020-02" db="EMBL/GenBank/DDBJ databases">
        <authorList>
            <person name="Palmer J.M."/>
        </authorList>
    </citation>
    <scope>NUCLEOTIDE SEQUENCE</scope>
    <source>
        <strain evidence="9">EPUS1.4</strain>
        <tissue evidence="9">Thallus</tissue>
    </source>
</reference>
<evidence type="ECO:0000259" key="8">
    <source>
        <dbReference type="PROSITE" id="PS50048"/>
    </source>
</evidence>
<dbReference type="SUPFAM" id="SSF57701">
    <property type="entry name" value="Zn2/Cys6 DNA-binding domain"/>
    <property type="match status" value="1"/>
</dbReference>
<dbReference type="GO" id="GO:0003677">
    <property type="term" value="F:DNA binding"/>
    <property type="evidence" value="ECO:0007669"/>
    <property type="project" value="UniProtKB-KW"/>
</dbReference>
<dbReference type="PANTHER" id="PTHR36206">
    <property type="entry name" value="ASPERCRYPTIN BIOSYNTHESIS CLUSTER-SPECIFIC TRANSCRIPTION REGULATOR ATNN-RELATED"/>
    <property type="match status" value="1"/>
</dbReference>
<dbReference type="EMBL" id="JAACFV010000164">
    <property type="protein sequence ID" value="KAF7503746.1"/>
    <property type="molecule type" value="Genomic_DNA"/>
</dbReference>
<dbReference type="Proteomes" id="UP000606974">
    <property type="component" value="Unassembled WGS sequence"/>
</dbReference>
<evidence type="ECO:0000256" key="1">
    <source>
        <dbReference type="ARBA" id="ARBA00022723"/>
    </source>
</evidence>
<dbReference type="GO" id="GO:0008270">
    <property type="term" value="F:zinc ion binding"/>
    <property type="evidence" value="ECO:0007669"/>
    <property type="project" value="InterPro"/>
</dbReference>
<keyword evidence="3" id="KW-0805">Transcription regulation</keyword>
<evidence type="ECO:0000256" key="5">
    <source>
        <dbReference type="ARBA" id="ARBA00023163"/>
    </source>
</evidence>
<evidence type="ECO:0000313" key="10">
    <source>
        <dbReference type="Proteomes" id="UP000606974"/>
    </source>
</evidence>
<keyword evidence="4" id="KW-0238">DNA-binding</keyword>
<feature type="region of interest" description="Disordered" evidence="7">
    <location>
        <begin position="69"/>
        <end position="90"/>
    </location>
</feature>
<evidence type="ECO:0000313" key="9">
    <source>
        <dbReference type="EMBL" id="KAF7503746.1"/>
    </source>
</evidence>
<comment type="caution">
    <text evidence="9">The sequence shown here is derived from an EMBL/GenBank/DDBJ whole genome shotgun (WGS) entry which is preliminary data.</text>
</comment>
<evidence type="ECO:0000256" key="3">
    <source>
        <dbReference type="ARBA" id="ARBA00023015"/>
    </source>
</evidence>
<dbReference type="PROSITE" id="PS50048">
    <property type="entry name" value="ZN2_CY6_FUNGAL_2"/>
    <property type="match status" value="1"/>
</dbReference>
<dbReference type="OrthoDB" id="2593732at2759"/>
<dbReference type="PANTHER" id="PTHR36206:SF12">
    <property type="entry name" value="ASPERCRYPTIN BIOSYNTHESIS CLUSTER-SPECIFIC TRANSCRIPTION REGULATOR ATNN-RELATED"/>
    <property type="match status" value="1"/>
</dbReference>
<keyword evidence="10" id="KW-1185">Reference proteome</keyword>
<dbReference type="InterPro" id="IPR052360">
    <property type="entry name" value="Transcr_Regulatory_Proteins"/>
</dbReference>
<gene>
    <name evidence="9" type="ORF">GJ744_003329</name>
</gene>
<dbReference type="PROSITE" id="PS00463">
    <property type="entry name" value="ZN2_CY6_FUNGAL_1"/>
    <property type="match status" value="1"/>
</dbReference>
<evidence type="ECO:0000256" key="7">
    <source>
        <dbReference type="SAM" id="MobiDB-lite"/>
    </source>
</evidence>
<dbReference type="InterPro" id="IPR036864">
    <property type="entry name" value="Zn2-C6_fun-type_DNA-bd_sf"/>
</dbReference>
<keyword evidence="1" id="KW-0479">Metal-binding</keyword>
<keyword evidence="5" id="KW-0804">Transcription</keyword>
<dbReference type="Pfam" id="PF00172">
    <property type="entry name" value="Zn_clus"/>
    <property type="match status" value="1"/>
</dbReference>
<dbReference type="CDD" id="cd00067">
    <property type="entry name" value="GAL4"/>
    <property type="match status" value="1"/>
</dbReference>
<dbReference type="SMART" id="SM00066">
    <property type="entry name" value="GAL4"/>
    <property type="match status" value="1"/>
</dbReference>
<dbReference type="InterPro" id="IPR001138">
    <property type="entry name" value="Zn2Cys6_DnaBD"/>
</dbReference>
<dbReference type="AlphaFoldDB" id="A0A8H7AAX7"/>
<keyword evidence="6" id="KW-0539">Nucleus</keyword>
<evidence type="ECO:0000256" key="6">
    <source>
        <dbReference type="ARBA" id="ARBA00023242"/>
    </source>
</evidence>
<feature type="domain" description="Zn(2)-C6 fungal-type" evidence="8">
    <location>
        <begin position="23"/>
        <end position="51"/>
    </location>
</feature>
<protein>
    <recommendedName>
        <fullName evidence="8">Zn(2)-C6 fungal-type domain-containing protein</fullName>
    </recommendedName>
</protein>
<keyword evidence="2" id="KW-0862">Zinc</keyword>
<name>A0A8H7AAX7_9EURO</name>
<evidence type="ECO:0000256" key="4">
    <source>
        <dbReference type="ARBA" id="ARBA00023125"/>
    </source>
</evidence>
<proteinExistence type="predicted"/>
<dbReference type="Gene3D" id="4.10.240.10">
    <property type="entry name" value="Zn(2)-C6 fungal-type DNA-binding domain"/>
    <property type="match status" value="1"/>
</dbReference>
<evidence type="ECO:0000256" key="2">
    <source>
        <dbReference type="ARBA" id="ARBA00022833"/>
    </source>
</evidence>
<sequence length="625" mass="68956">MPSSPEISGRRIKRVSKSKVRTGCVTCKIRRIKCDEGKPECVRCTSTGRKCDGYLPPKTWLFELNSERKSSFGSSMPSSSSTGDPDGSEERRALQFYEDRTAPTLANYYSPQFWKVTVPSTGLLHPPVKHIVIATAELHASIEEVTDQTGLSRLRFMQHYSKAVSLLTKGSTALPTEVVLICCLLFSTCENFQGDPMAGLLHIEGGAKILREWRAAVPQGLSRTEPRVRHPDLIEQEVAPIIESVEALISTSRSVIPGQPQASHLKTPGEGLLAQGSSEKPLIPEKYDTFCVARDQLNDAIQWIRRTWNWEICGTTSTVIDPAVTIEDARALLSGWLVAFNGYTPQPGGMHEREFLRTECLLVRAHHHAAVIMIETLPSNSEMVFDEHVDKFRTLLEECSAAAIPPISPAITFHFGFSLGLIPPLFLLATRCRQPSMRKQAVAVLRSLHRSEGCWDSCSAALLAEHVINIEERGLAVIESASDITAFSRVRLMGAEVDYANQQLILRVARYPFSGMSPFIRHEEPIEWRTIARGQNKDALEWISQTHAFDPRPDEDATYFPTSTAASSLSTADSPTIQPLDRILGAAGFQGLIRPERGICWHTATMNRGGRGDAATITGGVETAA</sequence>
<feature type="compositionally biased region" description="Low complexity" evidence="7">
    <location>
        <begin position="71"/>
        <end position="85"/>
    </location>
</feature>
<dbReference type="GO" id="GO:0000981">
    <property type="term" value="F:DNA-binding transcription factor activity, RNA polymerase II-specific"/>
    <property type="evidence" value="ECO:0007669"/>
    <property type="project" value="InterPro"/>
</dbReference>
<accession>A0A8H7AAX7</accession>
<organism evidence="9 10">
    <name type="scientific">Endocarpon pusillum</name>
    <dbReference type="NCBI Taxonomy" id="364733"/>
    <lineage>
        <taxon>Eukaryota</taxon>
        <taxon>Fungi</taxon>
        <taxon>Dikarya</taxon>
        <taxon>Ascomycota</taxon>
        <taxon>Pezizomycotina</taxon>
        <taxon>Eurotiomycetes</taxon>
        <taxon>Chaetothyriomycetidae</taxon>
        <taxon>Verrucariales</taxon>
        <taxon>Verrucariaceae</taxon>
        <taxon>Endocarpon</taxon>
    </lineage>
</organism>